<protein>
    <submittedName>
        <fullName evidence="6">FMN reductase (NADPH)</fullName>
        <ecNumber evidence="6">1.5.1.38</ecNumber>
    </submittedName>
</protein>
<comment type="similarity">
    <text evidence="1">Belongs to the SsuE family.</text>
</comment>
<keyword evidence="2" id="KW-0285">Flavoprotein</keyword>
<feature type="domain" description="NADPH-dependent FMN reductase-like" evidence="5">
    <location>
        <begin position="5"/>
        <end position="149"/>
    </location>
</feature>
<dbReference type="Gene3D" id="3.40.50.360">
    <property type="match status" value="1"/>
</dbReference>
<reference evidence="7" key="1">
    <citation type="submission" date="2014-08" db="EMBL/GenBank/DDBJ databases">
        <authorList>
            <person name="Edwards T."/>
        </authorList>
    </citation>
    <scope>NUCLEOTIDE SEQUENCE [LARGE SCALE GENOMIC DNA]</scope>
</reference>
<dbReference type="EMBL" id="CCND01000005">
    <property type="protein sequence ID" value="CDX51146.1"/>
    <property type="molecule type" value="Genomic_DNA"/>
</dbReference>
<keyword evidence="3" id="KW-0288">FMN</keyword>
<evidence type="ECO:0000313" key="7">
    <source>
        <dbReference type="Proteomes" id="UP000182888"/>
    </source>
</evidence>
<dbReference type="GO" id="GO:0052873">
    <property type="term" value="F:FMN reductase (NADPH) activity"/>
    <property type="evidence" value="ECO:0007669"/>
    <property type="project" value="UniProtKB-EC"/>
</dbReference>
<dbReference type="PANTHER" id="PTHR43408:SF2">
    <property type="entry name" value="FMN REDUCTASE (NADPH)"/>
    <property type="match status" value="1"/>
</dbReference>
<evidence type="ECO:0000259" key="5">
    <source>
        <dbReference type="Pfam" id="PF03358"/>
    </source>
</evidence>
<evidence type="ECO:0000256" key="3">
    <source>
        <dbReference type="ARBA" id="ARBA00022643"/>
    </source>
</evidence>
<dbReference type="InterPro" id="IPR029039">
    <property type="entry name" value="Flavoprotein-like_sf"/>
</dbReference>
<evidence type="ECO:0000256" key="1">
    <source>
        <dbReference type="ARBA" id="ARBA00005990"/>
    </source>
</evidence>
<dbReference type="SUPFAM" id="SSF52218">
    <property type="entry name" value="Flavoproteins"/>
    <property type="match status" value="1"/>
</dbReference>
<keyword evidence="4 6" id="KW-0560">Oxidoreductase</keyword>
<dbReference type="InterPro" id="IPR051814">
    <property type="entry name" value="NAD(P)H-dep_FMN_reductase"/>
</dbReference>
<dbReference type="AlphaFoldDB" id="A0A0K2VQH1"/>
<evidence type="ECO:0000256" key="4">
    <source>
        <dbReference type="ARBA" id="ARBA00023002"/>
    </source>
</evidence>
<organism evidence="6 7">
    <name type="scientific">Mesorhizobium plurifarium</name>
    <dbReference type="NCBI Taxonomy" id="69974"/>
    <lineage>
        <taxon>Bacteria</taxon>
        <taxon>Pseudomonadati</taxon>
        <taxon>Pseudomonadota</taxon>
        <taxon>Alphaproteobacteria</taxon>
        <taxon>Hyphomicrobiales</taxon>
        <taxon>Phyllobacteriaceae</taxon>
        <taxon>Mesorhizobium</taxon>
    </lineage>
</organism>
<proteinExistence type="inferred from homology"/>
<dbReference type="Proteomes" id="UP000182888">
    <property type="component" value="Unassembled WGS sequence"/>
</dbReference>
<dbReference type="InterPro" id="IPR019912">
    <property type="entry name" value="FMN_Rdtase_MsuE-like"/>
</dbReference>
<sequence>MPNPTVVGFSGNFTRPSKTRGFVEQVVRDIAVRNNLSASTYDIEDVGSSLGSAKWARDLDQQARDVLDKVVNANVLVVGSPTYKGSYTGLFKHFFDLLDPSALRGKPVLLLATGGGERHALIVEHQLRPLFGFFEALALPTAVYATDKDFADGVLVSEPIRKRAAQAVEEAGHALLRHASGQRIAAE</sequence>
<gene>
    <name evidence="6" type="primary">msuE</name>
    <name evidence="6" type="ORF">MPL1032_130165</name>
</gene>
<name>A0A0K2VQH1_MESPL</name>
<dbReference type="Pfam" id="PF03358">
    <property type="entry name" value="FMN_red"/>
    <property type="match status" value="1"/>
</dbReference>
<evidence type="ECO:0000256" key="2">
    <source>
        <dbReference type="ARBA" id="ARBA00022630"/>
    </source>
</evidence>
<evidence type="ECO:0000313" key="6">
    <source>
        <dbReference type="EMBL" id="CDX51146.1"/>
    </source>
</evidence>
<accession>A0A0K2VQH1</accession>
<dbReference type="EC" id="1.5.1.38" evidence="6"/>
<dbReference type="PANTHER" id="PTHR43408">
    <property type="entry name" value="FMN REDUCTASE (NADPH)"/>
    <property type="match status" value="1"/>
</dbReference>
<dbReference type="NCBIfam" id="TIGR03566">
    <property type="entry name" value="FMN_reduc_MsuE"/>
    <property type="match status" value="1"/>
</dbReference>
<dbReference type="InterPro" id="IPR005025">
    <property type="entry name" value="FMN_Rdtase-like_dom"/>
</dbReference>